<keyword evidence="6" id="KW-1185">Reference proteome</keyword>
<sequence>MKFKKGLLLLALTASLKITFAQKNASVQLPDARHDLILQAPVKTWDEALPLGNGLMGGLLWGENNTIRLSLDRGDLWDERSYNGKEWWKDHTYAKGVELVAQKKYGQLNNSWDAPYNGVTPTKLPTGRLEIKLPTEHIVQQFKLHEAVAEGEARFNSKAVLKVIYSAIQPVALISIKGAVPDAIQLLTTMDVYRNSKKGESGLSSGGSVQKLGYPEAERGGKESAQWYIQTAAQGLKYCVYVQMEKRNDETLIALTITSTNDAADFLKLAAERCSIALKQGYASLMQQHAQWWKNFWQQSSVSVPDTAIQKQYNLVQYFYGAASRANTPPMPLQGVWTADDGILPPWKGDYHNDLNTQMTYIAYQEAGRFEEGLSYLNYLWNRKPFFEQFAKDFYGTKGLACPGVMSYTGQPLGGWGQYSLSPTMSAWSAHLFYLHWLYSGDNKFLKEKAYPWSAGVGECMLGLLKPDEKGLLKLPLSSSPEIFDNSPKAWLTPNSNYDLMCLKMLFLSLQEMASVLKQPGEAQKWEKAAKALGDFHTKSDGTLLVDAVHELPYSHRHLSNIIGIYPFNLVTTEGEKRDAEIIRSSLKQWDSLGTSQWCGYSFAWMSCLQARVGNAEKAVENLDIFVKAFILRNGFHVNGDQTKSGYSSMTYRPFTLEGNFLASQAVQEMLLQSWSNQPGMEHTSMIRIFPAVPDKWQSASFSNLRAEGGYRVSAKRENGKTVFVQITASKAGIVRIKNNFSATPHWNLPQVQFKGDVYSVELKKGQTLIAQF</sequence>
<dbReference type="Pfam" id="PF22124">
    <property type="entry name" value="Glyco_hydro_95_cat"/>
    <property type="match status" value="1"/>
</dbReference>
<dbReference type="Pfam" id="PF14498">
    <property type="entry name" value="Glyco_hyd_65N_2"/>
    <property type="match status" value="1"/>
</dbReference>
<name>A0A9X2Y0N5_9BACT</name>
<gene>
    <name evidence="5" type="ORF">OCK74_24120</name>
</gene>
<dbReference type="RefSeq" id="WP_279299664.1">
    <property type="nucleotide sequence ID" value="NZ_JAOTIF010000030.1"/>
</dbReference>
<evidence type="ECO:0000259" key="2">
    <source>
        <dbReference type="Pfam" id="PF14498"/>
    </source>
</evidence>
<dbReference type="InterPro" id="IPR008928">
    <property type="entry name" value="6-hairpin_glycosidase_sf"/>
</dbReference>
<feature type="domain" description="Alpha fucosidase A-like C-terminal" evidence="3">
    <location>
        <begin position="683"/>
        <end position="767"/>
    </location>
</feature>
<dbReference type="PANTHER" id="PTHR31084">
    <property type="entry name" value="ALPHA-L-FUCOSIDASE 2"/>
    <property type="match status" value="1"/>
</dbReference>
<dbReference type="InterPro" id="IPR054363">
    <property type="entry name" value="GH95_cat"/>
</dbReference>
<dbReference type="Proteomes" id="UP001155483">
    <property type="component" value="Unassembled WGS sequence"/>
</dbReference>
<dbReference type="GO" id="GO:0004560">
    <property type="term" value="F:alpha-L-fucosidase activity"/>
    <property type="evidence" value="ECO:0007669"/>
    <property type="project" value="TreeGrafter"/>
</dbReference>
<dbReference type="InterPro" id="IPR049053">
    <property type="entry name" value="AFCA-like_C"/>
</dbReference>
<dbReference type="AlphaFoldDB" id="A0A9X2Y0N5"/>
<dbReference type="Gene3D" id="1.50.10.10">
    <property type="match status" value="1"/>
</dbReference>
<evidence type="ECO:0000259" key="3">
    <source>
        <dbReference type="Pfam" id="PF21307"/>
    </source>
</evidence>
<reference evidence="5" key="1">
    <citation type="submission" date="2022-09" db="EMBL/GenBank/DDBJ databases">
        <authorList>
            <person name="Yuan C."/>
            <person name="Ke Z."/>
        </authorList>
    </citation>
    <scope>NUCLEOTIDE SEQUENCE</scope>
    <source>
        <strain evidence="5">LB-8</strain>
    </source>
</reference>
<dbReference type="EMBL" id="JAOTIF010000030">
    <property type="protein sequence ID" value="MCU7552227.1"/>
    <property type="molecule type" value="Genomic_DNA"/>
</dbReference>
<keyword evidence="1" id="KW-0732">Signal</keyword>
<keyword evidence="5" id="KW-0378">Hydrolase</keyword>
<dbReference type="InterPro" id="IPR012341">
    <property type="entry name" value="6hp_glycosidase-like_sf"/>
</dbReference>
<dbReference type="SUPFAM" id="SSF48208">
    <property type="entry name" value="Six-hairpin glycosidases"/>
    <property type="match status" value="1"/>
</dbReference>
<feature type="chain" id="PRO_5040816935" evidence="1">
    <location>
        <begin position="22"/>
        <end position="773"/>
    </location>
</feature>
<evidence type="ECO:0000259" key="4">
    <source>
        <dbReference type="Pfam" id="PF22124"/>
    </source>
</evidence>
<evidence type="ECO:0000256" key="1">
    <source>
        <dbReference type="SAM" id="SignalP"/>
    </source>
</evidence>
<evidence type="ECO:0000313" key="6">
    <source>
        <dbReference type="Proteomes" id="UP001155483"/>
    </source>
</evidence>
<comment type="caution">
    <text evidence="5">The sequence shown here is derived from an EMBL/GenBank/DDBJ whole genome shotgun (WGS) entry which is preliminary data.</text>
</comment>
<accession>A0A9X2Y0N5</accession>
<organism evidence="5 6">
    <name type="scientific">Paraflavisolibacter caeni</name>
    <dbReference type="NCBI Taxonomy" id="2982496"/>
    <lineage>
        <taxon>Bacteria</taxon>
        <taxon>Pseudomonadati</taxon>
        <taxon>Bacteroidota</taxon>
        <taxon>Chitinophagia</taxon>
        <taxon>Chitinophagales</taxon>
        <taxon>Chitinophagaceae</taxon>
        <taxon>Paraflavisolibacter</taxon>
    </lineage>
</organism>
<dbReference type="InterPro" id="IPR027414">
    <property type="entry name" value="GH95_N_dom"/>
</dbReference>
<feature type="signal peptide" evidence="1">
    <location>
        <begin position="1"/>
        <end position="21"/>
    </location>
</feature>
<feature type="domain" description="Glycosyl hydrolase family 95 N-terminal" evidence="2">
    <location>
        <begin position="36"/>
        <end position="143"/>
    </location>
</feature>
<proteinExistence type="predicted"/>
<reference evidence="5" key="2">
    <citation type="submission" date="2023-04" db="EMBL/GenBank/DDBJ databases">
        <title>Paracnuella aquatica gen. nov., sp. nov., a member of the family Chitinophagaceae isolated from a hot spring.</title>
        <authorList>
            <person name="Wang C."/>
        </authorList>
    </citation>
    <scope>NUCLEOTIDE SEQUENCE</scope>
    <source>
        <strain evidence="5">LB-8</strain>
    </source>
</reference>
<feature type="domain" description="Glycosyl hydrolase family 95 catalytic" evidence="4">
    <location>
        <begin position="271"/>
        <end position="671"/>
    </location>
</feature>
<protein>
    <submittedName>
        <fullName evidence="5">Glycoside hydrolase N-terminal domain-containing protein</fullName>
    </submittedName>
</protein>
<dbReference type="Pfam" id="PF21307">
    <property type="entry name" value="Glyco_hydro_95_C"/>
    <property type="match status" value="1"/>
</dbReference>
<evidence type="ECO:0000313" key="5">
    <source>
        <dbReference type="EMBL" id="MCU7552227.1"/>
    </source>
</evidence>
<dbReference type="GO" id="GO:0005975">
    <property type="term" value="P:carbohydrate metabolic process"/>
    <property type="evidence" value="ECO:0007669"/>
    <property type="project" value="InterPro"/>
</dbReference>
<dbReference type="PANTHER" id="PTHR31084:SF0">
    <property type="entry name" value="ALPHA-L-FUCOSIDASE 2"/>
    <property type="match status" value="1"/>
</dbReference>